<comment type="function">
    <text evidence="6">The RuvA-RuvB-RuvC complex processes Holliday junction (HJ) DNA during genetic recombination and DNA repair, while the RuvA-RuvB complex plays an important role in the rescue of blocked DNA replication forks via replication fork reversal (RFR). RuvA specifically binds to HJ cruciform DNA, conferring on it an open structure. The RuvB hexamer acts as an ATP-dependent pump, pulling dsDNA into and through the RuvAB complex. HJ branch migration allows RuvC to scan DNA until it finds its consensus sequence, where it cleaves and resolves the cruciform DNA.</text>
</comment>
<dbReference type="GO" id="GO:0005737">
    <property type="term" value="C:cytoplasm"/>
    <property type="evidence" value="ECO:0007669"/>
    <property type="project" value="UniProtKB-SubCell"/>
</dbReference>
<protein>
    <recommendedName>
        <fullName evidence="6">Holliday junction branch migration complex subunit RuvA</fullName>
    </recommendedName>
</protein>
<keyword evidence="4 6" id="KW-0233">DNA recombination</keyword>
<comment type="caution">
    <text evidence="6">Lacks conserved residue(s) required for the propagation of feature annotation.</text>
</comment>
<dbReference type="GO" id="GO:0048476">
    <property type="term" value="C:Holliday junction resolvase complex"/>
    <property type="evidence" value="ECO:0007669"/>
    <property type="project" value="UniProtKB-UniRule"/>
</dbReference>
<dbReference type="GO" id="GO:0006281">
    <property type="term" value="P:DNA repair"/>
    <property type="evidence" value="ECO:0007669"/>
    <property type="project" value="UniProtKB-UniRule"/>
</dbReference>
<comment type="subcellular location">
    <subcellularLocation>
        <location evidence="6">Cytoplasm</location>
    </subcellularLocation>
</comment>
<keyword evidence="8" id="KW-0547">Nucleotide-binding</keyword>
<keyword evidence="8" id="KW-0067">ATP-binding</keyword>
<evidence type="ECO:0000256" key="2">
    <source>
        <dbReference type="ARBA" id="ARBA00022763"/>
    </source>
</evidence>
<dbReference type="InterPro" id="IPR003583">
    <property type="entry name" value="Hlx-hairpin-Hlx_DNA-bd_motif"/>
</dbReference>
<name>A0A1F7W6X9_9BACT</name>
<dbReference type="InterPro" id="IPR012340">
    <property type="entry name" value="NA-bd_OB-fold"/>
</dbReference>
<dbReference type="InterPro" id="IPR013849">
    <property type="entry name" value="DNA_helicase_Holl-junc_RuvA_I"/>
</dbReference>
<dbReference type="GO" id="GO:0005524">
    <property type="term" value="F:ATP binding"/>
    <property type="evidence" value="ECO:0007669"/>
    <property type="project" value="InterPro"/>
</dbReference>
<keyword evidence="5 6" id="KW-0234">DNA repair</keyword>
<sequence>MIAKVTGQVIHHGVGFVIVDCGDLGYKVALPEDVAHGQTGGVTFFTHEAIRDDQRELFGFLTVDALELFWRLTSVSGVGPRSGQKIVFAAPVARVKENIMKGNVAFLTNVPGIGKKTAQKIILELKGTLAEEPSSSASVDADALEALVGLGYQRKQAEDVLAMIDADSSEERVTKALRMMGR</sequence>
<dbReference type="AlphaFoldDB" id="A0A1F7W6X9"/>
<dbReference type="GO" id="GO:0009379">
    <property type="term" value="C:Holliday junction helicase complex"/>
    <property type="evidence" value="ECO:0007669"/>
    <property type="project" value="InterPro"/>
</dbReference>
<dbReference type="InterPro" id="IPR000085">
    <property type="entry name" value="RuvA"/>
</dbReference>
<dbReference type="InterPro" id="IPR036267">
    <property type="entry name" value="RuvA_C_sf"/>
</dbReference>
<comment type="caution">
    <text evidence="8">The sequence shown here is derived from an EMBL/GenBank/DDBJ whole genome shotgun (WGS) entry which is preliminary data.</text>
</comment>
<dbReference type="CDD" id="cd14332">
    <property type="entry name" value="UBA_RuvA_C"/>
    <property type="match status" value="1"/>
</dbReference>
<dbReference type="InterPro" id="IPR011114">
    <property type="entry name" value="RuvA_C"/>
</dbReference>
<dbReference type="InterPro" id="IPR010994">
    <property type="entry name" value="RuvA_2-like"/>
</dbReference>
<dbReference type="Gene3D" id="2.40.50.140">
    <property type="entry name" value="Nucleic acid-binding proteins"/>
    <property type="match status" value="1"/>
</dbReference>
<feature type="region of interest" description="Domain III" evidence="6">
    <location>
        <begin position="142"/>
        <end position="182"/>
    </location>
</feature>
<dbReference type="GO" id="GO:0000400">
    <property type="term" value="F:four-way junction DNA binding"/>
    <property type="evidence" value="ECO:0007669"/>
    <property type="project" value="UniProtKB-UniRule"/>
</dbReference>
<evidence type="ECO:0000259" key="7">
    <source>
        <dbReference type="SMART" id="SM00278"/>
    </source>
</evidence>
<accession>A0A1F7W6X9</accession>
<feature type="domain" description="Helix-hairpin-helix DNA-binding motif class 1" evidence="7">
    <location>
        <begin position="105"/>
        <end position="124"/>
    </location>
</feature>
<dbReference type="HAMAP" id="MF_00031">
    <property type="entry name" value="DNA_HJ_migration_RuvA"/>
    <property type="match status" value="1"/>
</dbReference>
<comment type="subunit">
    <text evidence="6">Homotetramer. Forms an RuvA(8)-RuvB(12)-Holliday junction (HJ) complex. HJ DNA is sandwiched between 2 RuvA tetramers; dsDNA enters through RuvA and exits via RuvB. An RuvB hexamer assembles on each DNA strand where it exits the tetramer. Each RuvB hexamer is contacted by two RuvA subunits (via domain III) on 2 adjacent RuvB subunits; this complex drives branch migration. In the full resolvosome a probable DNA-RuvA(4)-RuvB(12)-RuvC(2) complex forms which resolves the HJ.</text>
</comment>
<proteinExistence type="inferred from homology"/>
<reference evidence="8 9" key="1">
    <citation type="journal article" date="2016" name="Nat. Commun.">
        <title>Thousands of microbial genomes shed light on interconnected biogeochemical processes in an aquifer system.</title>
        <authorList>
            <person name="Anantharaman K."/>
            <person name="Brown C.T."/>
            <person name="Hug L.A."/>
            <person name="Sharon I."/>
            <person name="Castelle C.J."/>
            <person name="Probst A.J."/>
            <person name="Thomas B.C."/>
            <person name="Singh A."/>
            <person name="Wilkins M.J."/>
            <person name="Karaoz U."/>
            <person name="Brodie E.L."/>
            <person name="Williams K.H."/>
            <person name="Hubbard S.S."/>
            <person name="Banfield J.F."/>
        </authorList>
    </citation>
    <scope>NUCLEOTIDE SEQUENCE [LARGE SCALE GENOMIC DNA]</scope>
</reference>
<dbReference type="SMART" id="SM00278">
    <property type="entry name" value="HhH1"/>
    <property type="match status" value="2"/>
</dbReference>
<organism evidence="8 9">
    <name type="scientific">Candidatus Uhrbacteria bacterium RIFOXYB2_FULL_57_15</name>
    <dbReference type="NCBI Taxonomy" id="1802422"/>
    <lineage>
        <taxon>Bacteria</taxon>
        <taxon>Candidatus Uhriibacteriota</taxon>
    </lineage>
</organism>
<dbReference type="Gene3D" id="1.10.150.20">
    <property type="entry name" value="5' to 3' exonuclease, C-terminal subdomain"/>
    <property type="match status" value="1"/>
</dbReference>
<dbReference type="Proteomes" id="UP000176501">
    <property type="component" value="Unassembled WGS sequence"/>
</dbReference>
<keyword evidence="3 6" id="KW-0238">DNA-binding</keyword>
<keyword evidence="8" id="KW-0347">Helicase</keyword>
<dbReference type="SUPFAM" id="SSF46929">
    <property type="entry name" value="DNA helicase RuvA subunit, C-terminal domain"/>
    <property type="match status" value="1"/>
</dbReference>
<comment type="similarity">
    <text evidence="6">Belongs to the RuvA family.</text>
</comment>
<dbReference type="NCBIfam" id="TIGR00084">
    <property type="entry name" value="ruvA"/>
    <property type="match status" value="1"/>
</dbReference>
<gene>
    <name evidence="6" type="primary">ruvA</name>
    <name evidence="8" type="ORF">A2304_04330</name>
</gene>
<evidence type="ECO:0000256" key="3">
    <source>
        <dbReference type="ARBA" id="ARBA00023125"/>
    </source>
</evidence>
<dbReference type="Pfam" id="PF01330">
    <property type="entry name" value="RuvA_N"/>
    <property type="match status" value="1"/>
</dbReference>
<dbReference type="Pfam" id="PF07499">
    <property type="entry name" value="RuvA_C"/>
    <property type="match status" value="1"/>
</dbReference>
<dbReference type="Gene3D" id="1.10.8.10">
    <property type="entry name" value="DNA helicase RuvA subunit, C-terminal domain"/>
    <property type="match status" value="1"/>
</dbReference>
<keyword evidence="2 6" id="KW-0227">DNA damage</keyword>
<evidence type="ECO:0000256" key="1">
    <source>
        <dbReference type="ARBA" id="ARBA00022490"/>
    </source>
</evidence>
<dbReference type="Pfam" id="PF14520">
    <property type="entry name" value="HHH_5"/>
    <property type="match status" value="1"/>
</dbReference>
<dbReference type="SUPFAM" id="SSF47781">
    <property type="entry name" value="RuvA domain 2-like"/>
    <property type="match status" value="1"/>
</dbReference>
<evidence type="ECO:0000256" key="6">
    <source>
        <dbReference type="HAMAP-Rule" id="MF_00031"/>
    </source>
</evidence>
<dbReference type="EMBL" id="MGFE01000019">
    <property type="protein sequence ID" value="OGL98565.1"/>
    <property type="molecule type" value="Genomic_DNA"/>
</dbReference>
<keyword evidence="8" id="KW-0378">Hydrolase</keyword>
<evidence type="ECO:0000313" key="8">
    <source>
        <dbReference type="EMBL" id="OGL98565.1"/>
    </source>
</evidence>
<comment type="domain">
    <text evidence="6">Has three domains with a flexible linker between the domains II and III and assumes an 'L' shape. Domain III is highly mobile and contacts RuvB.</text>
</comment>
<evidence type="ECO:0000256" key="5">
    <source>
        <dbReference type="ARBA" id="ARBA00023204"/>
    </source>
</evidence>
<dbReference type="SUPFAM" id="SSF50249">
    <property type="entry name" value="Nucleic acid-binding proteins"/>
    <property type="match status" value="1"/>
</dbReference>
<evidence type="ECO:0000256" key="4">
    <source>
        <dbReference type="ARBA" id="ARBA00023172"/>
    </source>
</evidence>
<dbReference type="GO" id="GO:0009378">
    <property type="term" value="F:four-way junction helicase activity"/>
    <property type="evidence" value="ECO:0007669"/>
    <property type="project" value="InterPro"/>
</dbReference>
<keyword evidence="1 6" id="KW-0963">Cytoplasm</keyword>
<feature type="region of interest" description="Domain II" evidence="6">
    <location>
        <begin position="62"/>
        <end position="139"/>
    </location>
</feature>
<evidence type="ECO:0000313" key="9">
    <source>
        <dbReference type="Proteomes" id="UP000176501"/>
    </source>
</evidence>
<feature type="domain" description="Helix-hairpin-helix DNA-binding motif class 1" evidence="7">
    <location>
        <begin position="70"/>
        <end position="89"/>
    </location>
</feature>
<dbReference type="GO" id="GO:0006310">
    <property type="term" value="P:DNA recombination"/>
    <property type="evidence" value="ECO:0007669"/>
    <property type="project" value="UniProtKB-UniRule"/>
</dbReference>